<evidence type="ECO:0000259" key="18">
    <source>
        <dbReference type="PROSITE" id="PS51918"/>
    </source>
</evidence>
<comment type="cofactor">
    <cofactor evidence="15 17">
        <name>[4Fe-4S] cluster</name>
        <dbReference type="ChEBI" id="CHEBI:49883"/>
    </cofactor>
    <text evidence="15 17">Binds 1 [4Fe-4S] cluster. The cluster is coordinated with 3 cysteines and an exchangeable S-adenosyl-L-methionine.</text>
</comment>
<dbReference type="InterPro" id="IPR007197">
    <property type="entry name" value="rSAM"/>
</dbReference>
<evidence type="ECO:0000256" key="5">
    <source>
        <dbReference type="ARBA" id="ARBA00022485"/>
    </source>
</evidence>
<dbReference type="UniPathway" id="UPA00251">
    <property type="reaction ID" value="UER00323"/>
</dbReference>
<feature type="binding site" evidence="16">
    <location>
        <position position="248"/>
    </location>
    <ligand>
        <name>S-adenosyl-L-methionine</name>
        <dbReference type="ChEBI" id="CHEBI:59789"/>
        <label>2</label>
    </ligand>
</feature>
<dbReference type="PATRIC" id="fig|1449351.3.peg.2355"/>
<evidence type="ECO:0000256" key="6">
    <source>
        <dbReference type="ARBA" id="ARBA00022490"/>
    </source>
</evidence>
<dbReference type="EMBL" id="JAME01000016">
    <property type="protein sequence ID" value="ETX28692.1"/>
    <property type="molecule type" value="Genomic_DNA"/>
</dbReference>
<evidence type="ECO:0000256" key="9">
    <source>
        <dbReference type="ARBA" id="ARBA00023002"/>
    </source>
</evidence>
<feature type="binding site" evidence="16">
    <location>
        <begin position="118"/>
        <end position="119"/>
    </location>
    <ligand>
        <name>S-adenosyl-L-methionine</name>
        <dbReference type="ChEBI" id="CHEBI:59789"/>
        <label>2</label>
    </ligand>
</feature>
<organism evidence="19 20">
    <name type="scientific">Roseivivax isoporae LMG 25204</name>
    <dbReference type="NCBI Taxonomy" id="1449351"/>
    <lineage>
        <taxon>Bacteria</taxon>
        <taxon>Pseudomonadati</taxon>
        <taxon>Pseudomonadota</taxon>
        <taxon>Alphaproteobacteria</taxon>
        <taxon>Rhodobacterales</taxon>
        <taxon>Roseobacteraceae</taxon>
        <taxon>Roseivivax</taxon>
    </lineage>
</organism>
<dbReference type="GO" id="GO:0051539">
    <property type="term" value="F:4 iron, 4 sulfur cluster binding"/>
    <property type="evidence" value="ECO:0007669"/>
    <property type="project" value="UniProtKB-KW"/>
</dbReference>
<feature type="binding site" evidence="17">
    <location>
        <position position="70"/>
    </location>
    <ligand>
        <name>[4Fe-4S] cluster</name>
        <dbReference type="ChEBI" id="CHEBI:49883"/>
        <note>4Fe-4S-S-AdoMet</note>
    </ligand>
</feature>
<proteinExistence type="inferred from homology"/>
<evidence type="ECO:0000256" key="14">
    <source>
        <dbReference type="ARBA" id="ARBA00048321"/>
    </source>
</evidence>
<dbReference type="SUPFAM" id="SSF102114">
    <property type="entry name" value="Radical SAM enzymes"/>
    <property type="match status" value="1"/>
</dbReference>
<dbReference type="PIRSF" id="PIRSF000167">
    <property type="entry name" value="HemN"/>
    <property type="match status" value="1"/>
</dbReference>
<dbReference type="Pfam" id="PF04055">
    <property type="entry name" value="Radical_SAM"/>
    <property type="match status" value="1"/>
</dbReference>
<dbReference type="Proteomes" id="UP000023430">
    <property type="component" value="Unassembled WGS sequence"/>
</dbReference>
<dbReference type="EC" id="1.3.98.3" evidence="15"/>
<dbReference type="eggNOG" id="COG0635">
    <property type="taxonomic scope" value="Bacteria"/>
</dbReference>
<comment type="caution">
    <text evidence="19">The sequence shown here is derived from an EMBL/GenBank/DDBJ whole genome shotgun (WGS) entry which is preliminary data.</text>
</comment>
<dbReference type="InterPro" id="IPR006638">
    <property type="entry name" value="Elp3/MiaA/NifB-like_rSAM"/>
</dbReference>
<evidence type="ECO:0000256" key="13">
    <source>
        <dbReference type="ARBA" id="ARBA00024295"/>
    </source>
</evidence>
<dbReference type="PANTHER" id="PTHR13932:SF6">
    <property type="entry name" value="OXYGEN-INDEPENDENT COPROPORPHYRINOGEN III OXIDASE"/>
    <property type="match status" value="1"/>
</dbReference>
<evidence type="ECO:0000256" key="12">
    <source>
        <dbReference type="ARBA" id="ARBA00023244"/>
    </source>
</evidence>
<dbReference type="SMART" id="SM00729">
    <property type="entry name" value="Elp3"/>
    <property type="match status" value="1"/>
</dbReference>
<evidence type="ECO:0000256" key="17">
    <source>
        <dbReference type="PIRSR" id="PIRSR000167-2"/>
    </source>
</evidence>
<feature type="binding site" evidence="17">
    <location>
        <position position="66"/>
    </location>
    <ligand>
        <name>[4Fe-4S] cluster</name>
        <dbReference type="ChEBI" id="CHEBI:49883"/>
        <note>4Fe-4S-S-AdoMet</note>
    </ligand>
</feature>
<dbReference type="GO" id="GO:0006782">
    <property type="term" value="P:protoporphyrinogen IX biosynthetic process"/>
    <property type="evidence" value="ECO:0007669"/>
    <property type="project" value="UniProtKB-UniPathway"/>
</dbReference>
<gene>
    <name evidence="19" type="ORF">RISW2_05180</name>
</gene>
<dbReference type="SFLD" id="SFLDG01065">
    <property type="entry name" value="anaerobic_coproporphyrinogen-I"/>
    <property type="match status" value="1"/>
</dbReference>
<keyword evidence="12 15" id="KW-0627">Porphyrin biosynthesis</keyword>
<dbReference type="InterPro" id="IPR004558">
    <property type="entry name" value="Coprogen_oxidase_HemN"/>
</dbReference>
<dbReference type="PROSITE" id="PS51918">
    <property type="entry name" value="RADICAL_SAM"/>
    <property type="match status" value="1"/>
</dbReference>
<keyword evidence="11 15" id="KW-0411">Iron-sulfur</keyword>
<feature type="binding site" evidence="16">
    <location>
        <position position="214"/>
    </location>
    <ligand>
        <name>S-adenosyl-L-methionine</name>
        <dbReference type="ChEBI" id="CHEBI:59789"/>
        <label>2</label>
    </ligand>
</feature>
<feature type="binding site" evidence="16">
    <location>
        <begin position="72"/>
        <end position="74"/>
    </location>
    <ligand>
        <name>S-adenosyl-L-methionine</name>
        <dbReference type="ChEBI" id="CHEBI:59789"/>
        <label>2</label>
    </ligand>
</feature>
<dbReference type="AlphaFoldDB" id="X7F6Z6"/>
<feature type="binding site" evidence="16">
    <location>
        <position position="150"/>
    </location>
    <ligand>
        <name>S-adenosyl-L-methionine</name>
        <dbReference type="ChEBI" id="CHEBI:59789"/>
        <label>1</label>
    </ligand>
</feature>
<dbReference type="PANTHER" id="PTHR13932">
    <property type="entry name" value="COPROPORPHYRINIGEN III OXIDASE"/>
    <property type="match status" value="1"/>
</dbReference>
<evidence type="ECO:0000256" key="15">
    <source>
        <dbReference type="PIRNR" id="PIRNR000167"/>
    </source>
</evidence>
<keyword evidence="5 15" id="KW-0004">4Fe-4S</keyword>
<comment type="function">
    <text evidence="13">Involved in the heme biosynthesis. Catalyzes the anaerobic oxidative decarboxylation of propionate groups of rings A and B of coproporphyrinogen III to yield the vinyl groups in protoporphyrinogen IX.</text>
</comment>
<evidence type="ECO:0000313" key="20">
    <source>
        <dbReference type="Proteomes" id="UP000023430"/>
    </source>
</evidence>
<evidence type="ECO:0000256" key="11">
    <source>
        <dbReference type="ARBA" id="ARBA00023014"/>
    </source>
</evidence>
<dbReference type="Gene3D" id="1.10.10.920">
    <property type="match status" value="1"/>
</dbReference>
<dbReference type="CDD" id="cd01335">
    <property type="entry name" value="Radical_SAM"/>
    <property type="match status" value="1"/>
</dbReference>
<accession>X7F6Z6</accession>
<dbReference type="STRING" id="1449351.RISW2_05180"/>
<feature type="binding site" evidence="16">
    <location>
        <position position="334"/>
    </location>
    <ligand>
        <name>S-adenosyl-L-methionine</name>
        <dbReference type="ChEBI" id="CHEBI:59789"/>
        <label>1</label>
    </ligand>
</feature>
<keyword evidence="9 15" id="KW-0560">Oxidoreductase</keyword>
<evidence type="ECO:0000256" key="7">
    <source>
        <dbReference type="ARBA" id="ARBA00022691"/>
    </source>
</evidence>
<evidence type="ECO:0000256" key="3">
    <source>
        <dbReference type="ARBA" id="ARBA00005493"/>
    </source>
</evidence>
<feature type="binding site" evidence="17">
    <location>
        <position position="73"/>
    </location>
    <ligand>
        <name>[4Fe-4S] cluster</name>
        <dbReference type="ChEBI" id="CHEBI:49883"/>
        <note>4Fe-4S-S-AdoMet</note>
    </ligand>
</feature>
<dbReference type="GO" id="GO:0004109">
    <property type="term" value="F:coproporphyrinogen oxidase activity"/>
    <property type="evidence" value="ECO:0007669"/>
    <property type="project" value="InterPro"/>
</dbReference>
<keyword evidence="10 15" id="KW-0408">Iron</keyword>
<evidence type="ECO:0000256" key="10">
    <source>
        <dbReference type="ARBA" id="ARBA00023004"/>
    </source>
</evidence>
<comment type="pathway">
    <text evidence="2 15">Porphyrin-containing compound metabolism; protoporphyrin-IX biosynthesis; protoporphyrinogen-IX from coproporphyrinogen-III (AdoMet route): step 1/1.</text>
</comment>
<evidence type="ECO:0000313" key="19">
    <source>
        <dbReference type="EMBL" id="ETX28692.1"/>
    </source>
</evidence>
<reference evidence="19 20" key="1">
    <citation type="submission" date="2014-01" db="EMBL/GenBank/DDBJ databases">
        <title>Roseivivax isoporae LMG 25204 Genome Sequencing.</title>
        <authorList>
            <person name="Lai Q."/>
            <person name="Li G."/>
            <person name="Shao Z."/>
        </authorList>
    </citation>
    <scope>NUCLEOTIDE SEQUENCE [LARGE SCALE GENOMIC DNA]</scope>
    <source>
        <strain evidence="19 20">LMG 25204</strain>
    </source>
</reference>
<dbReference type="GO" id="GO:0005737">
    <property type="term" value="C:cytoplasm"/>
    <property type="evidence" value="ECO:0007669"/>
    <property type="project" value="UniProtKB-SubCell"/>
</dbReference>
<name>X7F6Z6_9RHOB</name>
<feature type="binding site" evidence="16">
    <location>
        <position position="60"/>
    </location>
    <ligand>
        <name>S-adenosyl-L-methionine</name>
        <dbReference type="ChEBI" id="CHEBI:59789"/>
        <label>1</label>
    </ligand>
</feature>
<sequence>MVTLRVMTRSPSPADSLLARASVPRYTSYPPANHFTPEVGPDRHARWIASVDPDRPVSIYLHIPFCRRLCHFCACRTQGTRTDAPLDAYVKRLVTEIRRVAALLRHPQPASAVHFGGGTPTILPPHLLRAIDAALRSSFDVLPDAEVSVEVDPMELDERRLDALASIGLTRASIGVQDFADAVQSAIGRPQSFEATRAAAEGLRARGARSLNVDLIYGLPHQDAASLRATLAHVDELVPDRVAIYGYAHVPQMARRQRLIPQDALPGPAERLALFELARRLLLWAGYVPAGIDHFARPGDTLALAAQAGRLRRNFQGYTTDDARVLLGFGASAISRFPQGHVQNAPASGAWAARIDEGRLASVRGYALSSEDRCRGEIIDRLMCDFAADVGGIAAAHGMTLAAFHATLERILERFGPEVAVEAGHLRLTASDGRFARLVCAEFDTFLAQKEAAYSRAI</sequence>
<feature type="binding site" evidence="16">
    <location>
        <position position="189"/>
    </location>
    <ligand>
        <name>S-adenosyl-L-methionine</name>
        <dbReference type="ChEBI" id="CHEBI:59789"/>
        <label>2</label>
    </ligand>
</feature>
<evidence type="ECO:0000256" key="2">
    <source>
        <dbReference type="ARBA" id="ARBA00004785"/>
    </source>
</evidence>
<comment type="subcellular location">
    <subcellularLocation>
        <location evidence="1 15">Cytoplasm</location>
    </subcellularLocation>
</comment>
<dbReference type="InterPro" id="IPR023404">
    <property type="entry name" value="rSAM_horseshoe"/>
</dbReference>
<comment type="subunit">
    <text evidence="4">Monomer.</text>
</comment>
<evidence type="ECO:0000256" key="1">
    <source>
        <dbReference type="ARBA" id="ARBA00004496"/>
    </source>
</evidence>
<dbReference type="InterPro" id="IPR034505">
    <property type="entry name" value="Coproporphyrinogen-III_oxidase"/>
</dbReference>
<dbReference type="GO" id="GO:0051989">
    <property type="term" value="F:coproporphyrinogen dehydrogenase activity"/>
    <property type="evidence" value="ECO:0007669"/>
    <property type="project" value="UniProtKB-EC"/>
</dbReference>
<evidence type="ECO:0000256" key="4">
    <source>
        <dbReference type="ARBA" id="ARBA00011245"/>
    </source>
</evidence>
<comment type="similarity">
    <text evidence="3 15">Belongs to the anaerobic coproporphyrinogen-III oxidase family.</text>
</comment>
<keyword evidence="6 15" id="KW-0963">Cytoplasm</keyword>
<dbReference type="Gene3D" id="3.80.30.20">
    <property type="entry name" value="tm_1862 like domain"/>
    <property type="match status" value="1"/>
</dbReference>
<feature type="binding site" evidence="16">
    <location>
        <position position="117"/>
    </location>
    <ligand>
        <name>S-adenosyl-L-methionine</name>
        <dbReference type="ChEBI" id="CHEBI:59789"/>
        <label>1</label>
    </ligand>
</feature>
<dbReference type="GO" id="GO:0046872">
    <property type="term" value="F:metal ion binding"/>
    <property type="evidence" value="ECO:0007669"/>
    <property type="project" value="UniProtKB-KW"/>
</dbReference>
<keyword evidence="7 15" id="KW-0949">S-adenosyl-L-methionine</keyword>
<feature type="domain" description="Radical SAM core" evidence="18">
    <location>
        <begin position="51"/>
        <end position="286"/>
    </location>
</feature>
<protein>
    <recommendedName>
        <fullName evidence="15">Coproporphyrinogen-III oxidase</fullName>
        <ecNumber evidence="15">1.3.98.3</ecNumber>
    </recommendedName>
</protein>
<evidence type="ECO:0000256" key="16">
    <source>
        <dbReference type="PIRSR" id="PIRSR000167-1"/>
    </source>
</evidence>
<comment type="catalytic activity">
    <reaction evidence="14 15">
        <text>coproporphyrinogen III + 2 S-adenosyl-L-methionine = protoporphyrinogen IX + 2 5'-deoxyadenosine + 2 L-methionine + 2 CO2</text>
        <dbReference type="Rhea" id="RHEA:15425"/>
        <dbReference type="ChEBI" id="CHEBI:16526"/>
        <dbReference type="ChEBI" id="CHEBI:17319"/>
        <dbReference type="ChEBI" id="CHEBI:57307"/>
        <dbReference type="ChEBI" id="CHEBI:57309"/>
        <dbReference type="ChEBI" id="CHEBI:57844"/>
        <dbReference type="ChEBI" id="CHEBI:59789"/>
        <dbReference type="EC" id="1.3.98.3"/>
    </reaction>
</comment>
<evidence type="ECO:0000256" key="8">
    <source>
        <dbReference type="ARBA" id="ARBA00022723"/>
    </source>
</evidence>
<dbReference type="NCBIfam" id="TIGR00538">
    <property type="entry name" value="hemN"/>
    <property type="match status" value="1"/>
</dbReference>
<feature type="binding site" evidence="16">
    <location>
        <position position="177"/>
    </location>
    <ligand>
        <name>S-adenosyl-L-methionine</name>
        <dbReference type="ChEBI" id="CHEBI:59789"/>
        <label>2</label>
    </ligand>
</feature>
<dbReference type="SFLD" id="SFLDS00029">
    <property type="entry name" value="Radical_SAM"/>
    <property type="match status" value="1"/>
</dbReference>
<keyword evidence="8 15" id="KW-0479">Metal-binding</keyword>
<dbReference type="InterPro" id="IPR058240">
    <property type="entry name" value="rSAM_sf"/>
</dbReference>
<keyword evidence="20" id="KW-1185">Reference proteome</keyword>